<dbReference type="HOGENOM" id="CLU_116644_2_1_4"/>
<evidence type="ECO:0000313" key="3">
    <source>
        <dbReference type="EMBL" id="CAM08574.1"/>
    </source>
</evidence>
<dbReference type="PANTHER" id="PTHR30041:SF8">
    <property type="entry name" value="PROTEIN YFFB"/>
    <property type="match status" value="1"/>
</dbReference>
<dbReference type="NCBIfam" id="TIGR01617">
    <property type="entry name" value="arsC_related"/>
    <property type="match status" value="1"/>
</dbReference>
<dbReference type="GeneID" id="93385992"/>
<dbReference type="RefSeq" id="WP_002237007.1">
    <property type="nucleotide sequence ID" value="NC_003116.1"/>
</dbReference>
<sequence length="124" mass="14025">MIILHGIPNCDTVKKAKNRLAGYGLEFEFRDFKKQRPSEAEICSWLEQVPLATLLNKRGTSWRKLDAETQQKVLSSTAEAVKLMSEMPSLIKRPVLECGGKVYASFSEETYDGIFNRQAPCRQG</sequence>
<dbReference type="PANTHER" id="PTHR30041">
    <property type="entry name" value="ARSENATE REDUCTASE"/>
    <property type="match status" value="1"/>
</dbReference>
<comment type="similarity">
    <text evidence="1 2">Belongs to the ArsC family.</text>
</comment>
<dbReference type="AlphaFoldDB" id="A0A0U1RJ12"/>
<dbReference type="CDD" id="cd03035">
    <property type="entry name" value="ArsC_Yffb"/>
    <property type="match status" value="1"/>
</dbReference>
<evidence type="ECO:0008006" key="5">
    <source>
        <dbReference type="Google" id="ProtNLM"/>
    </source>
</evidence>
<dbReference type="Proteomes" id="UP000000626">
    <property type="component" value="Chromosome"/>
</dbReference>
<accession>A0A0U1RJ12</accession>
<reference evidence="3 4" key="1">
    <citation type="journal article" date="2000" name="Nature">
        <title>Complete DNA sequence of a serogroup A strain of Neisseria meningitidis Z2491.</title>
        <authorList>
            <person name="Parkhill J."/>
            <person name="Achtman M."/>
            <person name="James K.D."/>
            <person name="Bentley S.D."/>
            <person name="Churcher C."/>
            <person name="Klee S.R."/>
            <person name="Morelli G."/>
            <person name="Basham D."/>
            <person name="Brown D."/>
            <person name="Chillingworth T."/>
            <person name="Davies R.M."/>
            <person name="Davis P."/>
            <person name="Devlin K."/>
            <person name="Feltwell T."/>
            <person name="Hamlin N."/>
            <person name="Holroyd S."/>
            <person name="Jagels K."/>
            <person name="Leather S."/>
            <person name="Moule S."/>
            <person name="Mungall K."/>
            <person name="Quail M.A."/>
            <person name="Rajandream M.A."/>
            <person name="Rutherford K.M."/>
            <person name="Simmonds M."/>
            <person name="Skelton J."/>
            <person name="Whitehead S."/>
            <person name="Spratt B.G."/>
            <person name="Barrell B.G."/>
        </authorList>
    </citation>
    <scope>NUCLEOTIDE SEQUENCE [LARGE SCALE GENOMIC DNA]</scope>
    <source>
        <strain evidence="4">DSM 15465 / Z2491</strain>
    </source>
</reference>
<dbReference type="InterPro" id="IPR036249">
    <property type="entry name" value="Thioredoxin-like_sf"/>
</dbReference>
<dbReference type="EMBL" id="AL157959">
    <property type="protein sequence ID" value="CAM08574.1"/>
    <property type="molecule type" value="Genomic_DNA"/>
</dbReference>
<dbReference type="Gene3D" id="3.40.30.10">
    <property type="entry name" value="Glutaredoxin"/>
    <property type="match status" value="1"/>
</dbReference>
<dbReference type="PROSITE" id="PS51353">
    <property type="entry name" value="ARSC"/>
    <property type="match status" value="1"/>
</dbReference>
<evidence type="ECO:0000313" key="4">
    <source>
        <dbReference type="Proteomes" id="UP000000626"/>
    </source>
</evidence>
<proteinExistence type="inferred from homology"/>
<name>A0A0U1RJ12_NEIMA</name>
<organism evidence="3 4">
    <name type="scientific">Neisseria meningitidis serogroup A / serotype 4A (strain DSM 15465 / Z2491)</name>
    <dbReference type="NCBI Taxonomy" id="122587"/>
    <lineage>
        <taxon>Bacteria</taxon>
        <taxon>Pseudomonadati</taxon>
        <taxon>Pseudomonadota</taxon>
        <taxon>Betaproteobacteria</taxon>
        <taxon>Neisseriales</taxon>
        <taxon>Neisseriaceae</taxon>
        <taxon>Neisseria</taxon>
    </lineage>
</organism>
<protein>
    <recommendedName>
        <fullName evidence="5">Arsenate reductase</fullName>
    </recommendedName>
</protein>
<dbReference type="InterPro" id="IPR006504">
    <property type="entry name" value="Tscrpt_reg_Spx/MgsR"/>
</dbReference>
<gene>
    <name evidence="3" type="ordered locus">NMA1408</name>
</gene>
<evidence type="ECO:0000256" key="1">
    <source>
        <dbReference type="ARBA" id="ARBA00007198"/>
    </source>
</evidence>
<dbReference type="Pfam" id="PF03960">
    <property type="entry name" value="ArsC"/>
    <property type="match status" value="1"/>
</dbReference>
<dbReference type="InterPro" id="IPR006660">
    <property type="entry name" value="Arsenate_reductase-like"/>
</dbReference>
<dbReference type="KEGG" id="nma:NMA1408"/>
<dbReference type="SUPFAM" id="SSF52833">
    <property type="entry name" value="Thioredoxin-like"/>
    <property type="match status" value="1"/>
</dbReference>
<dbReference type="EnsemblBacteria" id="CAM08574">
    <property type="protein sequence ID" value="CAM08574"/>
    <property type="gene ID" value="NMA1408"/>
</dbReference>
<evidence type="ECO:0000256" key="2">
    <source>
        <dbReference type="PROSITE-ProRule" id="PRU01282"/>
    </source>
</evidence>